<dbReference type="PROSITE" id="PS50889">
    <property type="entry name" value="S4"/>
    <property type="match status" value="1"/>
</dbReference>
<dbReference type="AlphaFoldDB" id="A0A3B1BAA4"/>
<dbReference type="InterPro" id="IPR020103">
    <property type="entry name" value="PsdUridine_synth_cat_dom_sf"/>
</dbReference>
<evidence type="ECO:0000256" key="1">
    <source>
        <dbReference type="ARBA" id="ARBA00010876"/>
    </source>
</evidence>
<dbReference type="GO" id="GO:0003723">
    <property type="term" value="F:RNA binding"/>
    <property type="evidence" value="ECO:0007669"/>
    <property type="project" value="InterPro"/>
</dbReference>
<dbReference type="GO" id="GO:0160140">
    <property type="term" value="F:23S rRNA pseudouridine(1911/1915/1917) synthase activity"/>
    <property type="evidence" value="ECO:0007669"/>
    <property type="project" value="UniProtKB-EC"/>
</dbReference>
<reference evidence="4" key="1">
    <citation type="submission" date="2018-06" db="EMBL/GenBank/DDBJ databases">
        <authorList>
            <person name="Zhirakovskaya E."/>
        </authorList>
    </citation>
    <scope>NUCLEOTIDE SEQUENCE</scope>
</reference>
<dbReference type="Pfam" id="PF00849">
    <property type="entry name" value="PseudoU_synth_2"/>
    <property type="match status" value="1"/>
</dbReference>
<dbReference type="SMART" id="SM00363">
    <property type="entry name" value="S4"/>
    <property type="match status" value="1"/>
</dbReference>
<dbReference type="NCBIfam" id="TIGR00005">
    <property type="entry name" value="rluA_subfam"/>
    <property type="match status" value="1"/>
</dbReference>
<dbReference type="PANTHER" id="PTHR21600:SF44">
    <property type="entry name" value="RIBOSOMAL LARGE SUBUNIT PSEUDOURIDINE SYNTHASE D"/>
    <property type="match status" value="1"/>
</dbReference>
<organism evidence="4">
    <name type="scientific">hydrothermal vent metagenome</name>
    <dbReference type="NCBI Taxonomy" id="652676"/>
    <lineage>
        <taxon>unclassified sequences</taxon>
        <taxon>metagenomes</taxon>
        <taxon>ecological metagenomes</taxon>
    </lineage>
</organism>
<dbReference type="GO" id="GO:0000455">
    <property type="term" value="P:enzyme-directed rRNA pseudouridine synthesis"/>
    <property type="evidence" value="ECO:0007669"/>
    <property type="project" value="TreeGrafter"/>
</dbReference>
<name>A0A3B1BAA4_9ZZZZ</name>
<dbReference type="InterPro" id="IPR006224">
    <property type="entry name" value="PsdUridine_synth_RluA-like_CS"/>
</dbReference>
<dbReference type="Pfam" id="PF01479">
    <property type="entry name" value="S4"/>
    <property type="match status" value="1"/>
</dbReference>
<dbReference type="Gene3D" id="3.10.290.10">
    <property type="entry name" value="RNA-binding S4 domain"/>
    <property type="match status" value="1"/>
</dbReference>
<feature type="domain" description="RNA-binding S4" evidence="3">
    <location>
        <begin position="10"/>
        <end position="67"/>
    </location>
</feature>
<gene>
    <name evidence="4" type="ORF">MNBD_NITROSPINAE03-273</name>
</gene>
<dbReference type="CDD" id="cd02869">
    <property type="entry name" value="PseudoU_synth_RluA_like"/>
    <property type="match status" value="1"/>
</dbReference>
<dbReference type="PROSITE" id="PS01129">
    <property type="entry name" value="PSI_RLU"/>
    <property type="match status" value="1"/>
</dbReference>
<proteinExistence type="inferred from homology"/>
<evidence type="ECO:0000259" key="3">
    <source>
        <dbReference type="SMART" id="SM00363"/>
    </source>
</evidence>
<dbReference type="SUPFAM" id="SSF55120">
    <property type="entry name" value="Pseudouridine synthase"/>
    <property type="match status" value="1"/>
</dbReference>
<dbReference type="InterPro" id="IPR006145">
    <property type="entry name" value="PsdUridine_synth_RsuA/RluA"/>
</dbReference>
<dbReference type="InterPro" id="IPR006225">
    <property type="entry name" value="PsdUridine_synth_RluC/D"/>
</dbReference>
<dbReference type="EMBL" id="UOGB01000005">
    <property type="protein sequence ID" value="VAX15139.1"/>
    <property type="molecule type" value="Genomic_DNA"/>
</dbReference>
<keyword evidence="2 4" id="KW-0413">Isomerase</keyword>
<dbReference type="SUPFAM" id="SSF55174">
    <property type="entry name" value="Alpha-L RNA-binding motif"/>
    <property type="match status" value="1"/>
</dbReference>
<comment type="similarity">
    <text evidence="1">Belongs to the pseudouridine synthase RluA family.</text>
</comment>
<dbReference type="InterPro" id="IPR002942">
    <property type="entry name" value="S4_RNA-bd"/>
</dbReference>
<protein>
    <submittedName>
        <fullName evidence="4">Ribosomal large subunit pseudouridine synthase D</fullName>
        <ecNumber evidence="4">5.4.99.23</ecNumber>
    </submittedName>
</protein>
<evidence type="ECO:0000313" key="4">
    <source>
        <dbReference type="EMBL" id="VAX15139.1"/>
    </source>
</evidence>
<dbReference type="PANTHER" id="PTHR21600">
    <property type="entry name" value="MITOCHONDRIAL RNA PSEUDOURIDINE SYNTHASE"/>
    <property type="match status" value="1"/>
</dbReference>
<dbReference type="InterPro" id="IPR050188">
    <property type="entry name" value="RluA_PseudoU_synthase"/>
</dbReference>
<dbReference type="CDD" id="cd00165">
    <property type="entry name" value="S4"/>
    <property type="match status" value="1"/>
</dbReference>
<evidence type="ECO:0000256" key="2">
    <source>
        <dbReference type="ARBA" id="ARBA00023235"/>
    </source>
</evidence>
<dbReference type="InterPro" id="IPR036986">
    <property type="entry name" value="S4_RNA-bd_sf"/>
</dbReference>
<dbReference type="EC" id="5.4.99.23" evidence="4"/>
<dbReference type="Gene3D" id="3.30.2350.10">
    <property type="entry name" value="Pseudouridine synthase"/>
    <property type="match status" value="1"/>
</dbReference>
<accession>A0A3B1BAA4</accession>
<sequence length="306" mass="33278">MIVSPDNEGERVDVFVASQTSGLSRSRIQKLLTLGHIKVNGKTARASRKLKSGDEVSVTVPEPEPLDMAAEKIALDIVYEDDHIIVINKEAGMVVHPSAGHRSGSLVNALLGHGSKLSGIGGVARPGIVHRLDKETSGLMVVAKSDAAHQSLSDQLKDRSLTRVYIAVVRGTPKRYQGIIETNIGRHKIHRKKMAVLKEGGKKAVTSYKVIEPLKGGSLVEVKLGTGRTHQIRVHLKSIHCPVMGDKTYGPKNVKSYLIGRQALHAWKLVLIHPKDGRELNFTAPPPEDIVALIRKMGGDPSIYLK</sequence>